<dbReference type="EMBL" id="BSYR01000025">
    <property type="protein sequence ID" value="GMI93569.1"/>
    <property type="molecule type" value="Genomic_DNA"/>
</dbReference>
<gene>
    <name evidence="2" type="ORF">HRI_003026200</name>
</gene>
<dbReference type="OrthoDB" id="691083at2759"/>
<comment type="caution">
    <text evidence="2">The sequence shown here is derived from an EMBL/GenBank/DDBJ whole genome shotgun (WGS) entry which is preliminary data.</text>
</comment>
<accession>A0A9W7IAQ3</accession>
<feature type="domain" description="VQ" evidence="1">
    <location>
        <begin position="18"/>
        <end position="40"/>
    </location>
</feature>
<evidence type="ECO:0000313" key="2">
    <source>
        <dbReference type="EMBL" id="GMI93569.1"/>
    </source>
</evidence>
<proteinExistence type="predicted"/>
<reference evidence="2" key="1">
    <citation type="submission" date="2023-05" db="EMBL/GenBank/DDBJ databases">
        <title>Genome and transcriptome analyses reveal genes involved in the formation of fine ridges on petal epidermal cells in Hibiscus trionum.</title>
        <authorList>
            <person name="Koshimizu S."/>
            <person name="Masuda S."/>
            <person name="Ishii T."/>
            <person name="Shirasu K."/>
            <person name="Hoshino A."/>
            <person name="Arita M."/>
        </authorList>
    </citation>
    <scope>NUCLEOTIDE SEQUENCE</scope>
    <source>
        <strain evidence="2">Hamamatsu line</strain>
    </source>
</reference>
<dbReference type="PANTHER" id="PTHR34777">
    <property type="entry name" value="VQ MOTIF-CONTAINING PROTEIN 10"/>
    <property type="match status" value="1"/>
</dbReference>
<name>A0A9W7IAQ3_HIBTR</name>
<dbReference type="InterPro" id="IPR039608">
    <property type="entry name" value="VQ_1/10"/>
</dbReference>
<keyword evidence="3" id="KW-1185">Reference proteome</keyword>
<organism evidence="2 3">
    <name type="scientific">Hibiscus trionum</name>
    <name type="common">Flower of an hour</name>
    <dbReference type="NCBI Taxonomy" id="183268"/>
    <lineage>
        <taxon>Eukaryota</taxon>
        <taxon>Viridiplantae</taxon>
        <taxon>Streptophyta</taxon>
        <taxon>Embryophyta</taxon>
        <taxon>Tracheophyta</taxon>
        <taxon>Spermatophyta</taxon>
        <taxon>Magnoliopsida</taxon>
        <taxon>eudicotyledons</taxon>
        <taxon>Gunneridae</taxon>
        <taxon>Pentapetalae</taxon>
        <taxon>rosids</taxon>
        <taxon>malvids</taxon>
        <taxon>Malvales</taxon>
        <taxon>Malvaceae</taxon>
        <taxon>Malvoideae</taxon>
        <taxon>Hibiscus</taxon>
    </lineage>
</organism>
<dbReference type="PANTHER" id="PTHR34777:SF25">
    <property type="entry name" value="VQ DOMAIN-CONTAINING PROTEIN"/>
    <property type="match status" value="1"/>
</dbReference>
<sequence length="126" mass="13683">MAATAIISGDDIKVVLIDTQYVETDPHSFKSVVQRLTGKDCCVSWIEENSFASRKTATNNVGGKVAAEELYKSADLHTDYCGAGGGGVGGVDHVSMLTKGLSFKDLDRLILEAPPLDEWSWLWAEY</sequence>
<dbReference type="Pfam" id="PF05678">
    <property type="entry name" value="VQ"/>
    <property type="match status" value="1"/>
</dbReference>
<evidence type="ECO:0000313" key="3">
    <source>
        <dbReference type="Proteomes" id="UP001165190"/>
    </source>
</evidence>
<dbReference type="Proteomes" id="UP001165190">
    <property type="component" value="Unassembled WGS sequence"/>
</dbReference>
<protein>
    <recommendedName>
        <fullName evidence="1">VQ domain-containing protein</fullName>
    </recommendedName>
</protein>
<evidence type="ECO:0000259" key="1">
    <source>
        <dbReference type="Pfam" id="PF05678"/>
    </source>
</evidence>
<dbReference type="InterPro" id="IPR008889">
    <property type="entry name" value="VQ"/>
</dbReference>
<dbReference type="AlphaFoldDB" id="A0A9W7IAQ3"/>